<organism evidence="6 7">
    <name type="scientific">Cellulosimicrobium cellulans</name>
    <name type="common">Arthrobacter luteus</name>
    <dbReference type="NCBI Taxonomy" id="1710"/>
    <lineage>
        <taxon>Bacteria</taxon>
        <taxon>Bacillati</taxon>
        <taxon>Actinomycetota</taxon>
        <taxon>Actinomycetes</taxon>
        <taxon>Micrococcales</taxon>
        <taxon>Promicromonosporaceae</taxon>
        <taxon>Cellulosimicrobium</taxon>
    </lineage>
</organism>
<feature type="domain" description="Exonuclease" evidence="5">
    <location>
        <begin position="72"/>
        <end position="238"/>
    </location>
</feature>
<dbReference type="Gene3D" id="3.30.420.10">
    <property type="entry name" value="Ribonuclease H-like superfamily/Ribonuclease H"/>
    <property type="match status" value="1"/>
</dbReference>
<dbReference type="InterPro" id="IPR036397">
    <property type="entry name" value="RNaseH_sf"/>
</dbReference>
<accession>A0ABX5X9C6</accession>
<dbReference type="InterPro" id="IPR012337">
    <property type="entry name" value="RNaseH-like_sf"/>
</dbReference>
<evidence type="ECO:0000313" key="7">
    <source>
        <dbReference type="Proteomes" id="UP000319068"/>
    </source>
</evidence>
<dbReference type="Gene3D" id="3.40.50.10190">
    <property type="entry name" value="BRCT domain"/>
    <property type="match status" value="1"/>
</dbReference>
<dbReference type="PANTHER" id="PTHR30231">
    <property type="entry name" value="DNA POLYMERASE III SUBUNIT EPSILON"/>
    <property type="match status" value="1"/>
</dbReference>
<dbReference type="EMBL" id="CP041694">
    <property type="protein sequence ID" value="QDP73833.1"/>
    <property type="molecule type" value="Genomic_DNA"/>
</dbReference>
<keyword evidence="3" id="KW-0269">Exonuclease</keyword>
<dbReference type="InterPro" id="IPR036420">
    <property type="entry name" value="BRCT_dom_sf"/>
</dbReference>
<gene>
    <name evidence="6" type="ORF">FOG94_00510</name>
</gene>
<keyword evidence="7" id="KW-1185">Reference proteome</keyword>
<evidence type="ECO:0000256" key="1">
    <source>
        <dbReference type="ARBA" id="ARBA00022722"/>
    </source>
</evidence>
<evidence type="ECO:0000313" key="6">
    <source>
        <dbReference type="EMBL" id="QDP73833.1"/>
    </source>
</evidence>
<evidence type="ECO:0000256" key="2">
    <source>
        <dbReference type="ARBA" id="ARBA00022801"/>
    </source>
</evidence>
<name>A0ABX5X9C6_CELCE</name>
<dbReference type="PANTHER" id="PTHR30231:SF4">
    <property type="entry name" value="PROTEIN NEN2"/>
    <property type="match status" value="1"/>
</dbReference>
<protein>
    <submittedName>
        <fullName evidence="6">DNA polymerase III subunit epsilon</fullName>
    </submittedName>
</protein>
<dbReference type="CDD" id="cd06127">
    <property type="entry name" value="DEDDh"/>
    <property type="match status" value="1"/>
</dbReference>
<dbReference type="Proteomes" id="UP000319068">
    <property type="component" value="Chromosome"/>
</dbReference>
<evidence type="ECO:0000256" key="3">
    <source>
        <dbReference type="ARBA" id="ARBA00022839"/>
    </source>
</evidence>
<proteinExistence type="predicted"/>
<feature type="region of interest" description="Disordered" evidence="4">
    <location>
        <begin position="1"/>
        <end position="20"/>
    </location>
</feature>
<feature type="region of interest" description="Disordered" evidence="4">
    <location>
        <begin position="281"/>
        <end position="300"/>
    </location>
</feature>
<dbReference type="InterPro" id="IPR013520">
    <property type="entry name" value="Ribonucl_H"/>
</dbReference>
<keyword evidence="1" id="KW-0540">Nuclease</keyword>
<sequence length="508" mass="52583">MAPADHPRSCRGAAESHTRRDAAEARVLASVCLPGRARNPRAARASGVHTTVTAVAPGQAAGDVGQTVPVPGFAVVDLETTGFSPRLGDRVAEVAVVLVDDAGRVEDEWSTLVNPERDLGPQHVHGIAAADVALAPTFDRVAPALLRLLSGRVLVAHNAAFDTRFLRAEIGRAGIAAAIDPVACLCTQQLASRYLTGSRALAACCAAVGVVHDGVHSALGDARATAGLLGYYLDVAGDDECWAVARAAADGVRWSLPAALPGAEPVLRGASRARGHWLAALADPPAVPDPSPSGGPGADARRDVSTYLRLLDEALLDRYVSHAERAALLAEARHAGLDRATVETLHRDYLAALARAELDALDGTTAAGDRDDGAALRDDPALHEVAGQLGLDADDVVGAVEAALGTRLVETVAGADGAVPLRPAFVLAAGDEVVLTGSMSRTREAWERDVRAAGLSPWPYVTRRTRLLVAADPDSLSTKARTARRYGVPVVTEAAFARLLAVSGAQAA</sequence>
<dbReference type="SUPFAM" id="SSF52113">
    <property type="entry name" value="BRCT domain"/>
    <property type="match status" value="1"/>
</dbReference>
<dbReference type="SMART" id="SM00479">
    <property type="entry name" value="EXOIII"/>
    <property type="match status" value="1"/>
</dbReference>
<dbReference type="SUPFAM" id="SSF53098">
    <property type="entry name" value="Ribonuclease H-like"/>
    <property type="match status" value="1"/>
</dbReference>
<evidence type="ECO:0000256" key="4">
    <source>
        <dbReference type="SAM" id="MobiDB-lite"/>
    </source>
</evidence>
<evidence type="ECO:0000259" key="5">
    <source>
        <dbReference type="SMART" id="SM00479"/>
    </source>
</evidence>
<reference evidence="6 7" key="1">
    <citation type="submission" date="2019-07" db="EMBL/GenBank/DDBJ databases">
        <title>Complete Genome Sequence and Methylome Analysis of Arthrobacter luteus NEB113.</title>
        <authorList>
            <person name="Fomenkov A."/>
            <person name="Anton B.P."/>
            <person name="Vincze T."/>
            <person name="Roberts R.J."/>
        </authorList>
    </citation>
    <scope>NUCLEOTIDE SEQUENCE [LARGE SCALE GENOMIC DNA]</scope>
    <source>
        <strain evidence="6 7">NEB113</strain>
    </source>
</reference>
<dbReference type="Pfam" id="PF00929">
    <property type="entry name" value="RNase_T"/>
    <property type="match status" value="1"/>
</dbReference>
<keyword evidence="2" id="KW-0378">Hydrolase</keyword>